<gene>
    <name evidence="9" type="ORF">DTER00134_LOCUS13910</name>
</gene>
<dbReference type="Gene3D" id="3.90.1680.10">
    <property type="entry name" value="SOS response associated peptidase-like"/>
    <property type="match status" value="1"/>
</dbReference>
<feature type="compositionally biased region" description="Low complexity" evidence="8">
    <location>
        <begin position="217"/>
        <end position="233"/>
    </location>
</feature>
<sequence length="391" mass="42358">MCGRSRQSLRPEAYASVAGIPESRWRNREMFEPRYNCGPGMWLPVIRCNSEDGAPEIQTMKWGLIPSFHKQEEKMDFFKMFNARSETITSSPVFRRLLPSKRCIVLLNGFYEWKKNGNQKQPYYIHRGPIMACAGLYDVCTGPDGAPLYTFTICTTDSSSRLQWLHDRMPVILSDRAAMEGWLGSPLPSSCIIQEDGTVSSSAFEACTNQGTHSQTSPSKMASGGASAPAPGSTTKDTSKKGQDDTKTPVVKAEAGDVKAQASSINSDECRSKGEPGPSSKAVSGSQMPGQGAGPSAASASGQDVQVLVAKTCKPYAGVDLEWHPVTPDVGKITTEGPRCCQDVRASKGTISSFFKPKQQQQQPASKQEGSAGKRERQDEKVGSDAKRSKP</sequence>
<name>A0A7S3VPN6_DUNTE</name>
<evidence type="ECO:0008006" key="10">
    <source>
        <dbReference type="Google" id="ProtNLM"/>
    </source>
</evidence>
<evidence type="ECO:0000256" key="2">
    <source>
        <dbReference type="ARBA" id="ARBA00022670"/>
    </source>
</evidence>
<feature type="compositionally biased region" description="Basic and acidic residues" evidence="8">
    <location>
        <begin position="372"/>
        <end position="391"/>
    </location>
</feature>
<evidence type="ECO:0000256" key="1">
    <source>
        <dbReference type="ARBA" id="ARBA00008136"/>
    </source>
</evidence>
<evidence type="ECO:0000256" key="5">
    <source>
        <dbReference type="ARBA" id="ARBA00023124"/>
    </source>
</evidence>
<dbReference type="InterPro" id="IPR003738">
    <property type="entry name" value="SRAP"/>
</dbReference>
<keyword evidence="4" id="KW-0378">Hydrolase</keyword>
<evidence type="ECO:0000256" key="8">
    <source>
        <dbReference type="SAM" id="MobiDB-lite"/>
    </source>
</evidence>
<feature type="region of interest" description="Disordered" evidence="8">
    <location>
        <begin position="351"/>
        <end position="391"/>
    </location>
</feature>
<dbReference type="AlphaFoldDB" id="A0A7S3VPN6"/>
<feature type="compositionally biased region" description="Low complexity" evidence="8">
    <location>
        <begin position="294"/>
        <end position="303"/>
    </location>
</feature>
<dbReference type="EMBL" id="HBIP01023203">
    <property type="protein sequence ID" value="CAE0498837.1"/>
    <property type="molecule type" value="Transcribed_RNA"/>
</dbReference>
<protein>
    <recommendedName>
        <fullName evidence="10">Embryonic stem cell-specific 5-hydroxymethylcytosine-binding protein</fullName>
    </recommendedName>
</protein>
<feature type="region of interest" description="Disordered" evidence="8">
    <location>
        <begin position="209"/>
        <end position="303"/>
    </location>
</feature>
<dbReference type="GO" id="GO:0003697">
    <property type="term" value="F:single-stranded DNA binding"/>
    <property type="evidence" value="ECO:0007669"/>
    <property type="project" value="InterPro"/>
</dbReference>
<keyword evidence="7" id="KW-0456">Lyase</keyword>
<dbReference type="GO" id="GO:0008233">
    <property type="term" value="F:peptidase activity"/>
    <property type="evidence" value="ECO:0007669"/>
    <property type="project" value="UniProtKB-KW"/>
</dbReference>
<dbReference type="GO" id="GO:0016829">
    <property type="term" value="F:lyase activity"/>
    <property type="evidence" value="ECO:0007669"/>
    <property type="project" value="UniProtKB-KW"/>
</dbReference>
<feature type="compositionally biased region" description="Low complexity" evidence="8">
    <location>
        <begin position="352"/>
        <end position="368"/>
    </location>
</feature>
<reference evidence="9" key="1">
    <citation type="submission" date="2021-01" db="EMBL/GenBank/DDBJ databases">
        <authorList>
            <person name="Corre E."/>
            <person name="Pelletier E."/>
            <person name="Niang G."/>
            <person name="Scheremetjew M."/>
            <person name="Finn R."/>
            <person name="Kale V."/>
            <person name="Holt S."/>
            <person name="Cochrane G."/>
            <person name="Meng A."/>
            <person name="Brown T."/>
            <person name="Cohen L."/>
        </authorList>
    </citation>
    <scope>NUCLEOTIDE SEQUENCE</scope>
    <source>
        <strain evidence="9">CCMP1320</strain>
    </source>
</reference>
<evidence type="ECO:0000256" key="6">
    <source>
        <dbReference type="ARBA" id="ARBA00023125"/>
    </source>
</evidence>
<dbReference type="InterPro" id="IPR036590">
    <property type="entry name" value="SRAP-like"/>
</dbReference>
<dbReference type="PANTHER" id="PTHR13604">
    <property type="entry name" value="DC12-RELATED"/>
    <property type="match status" value="1"/>
</dbReference>
<organism evidence="9">
    <name type="scientific">Dunaliella tertiolecta</name>
    <name type="common">Green alga</name>
    <dbReference type="NCBI Taxonomy" id="3047"/>
    <lineage>
        <taxon>Eukaryota</taxon>
        <taxon>Viridiplantae</taxon>
        <taxon>Chlorophyta</taxon>
        <taxon>core chlorophytes</taxon>
        <taxon>Chlorophyceae</taxon>
        <taxon>CS clade</taxon>
        <taxon>Chlamydomonadales</taxon>
        <taxon>Dunaliellaceae</taxon>
        <taxon>Dunaliella</taxon>
    </lineage>
</organism>
<evidence type="ECO:0000256" key="4">
    <source>
        <dbReference type="ARBA" id="ARBA00022801"/>
    </source>
</evidence>
<evidence type="ECO:0000256" key="3">
    <source>
        <dbReference type="ARBA" id="ARBA00022763"/>
    </source>
</evidence>
<dbReference type="GO" id="GO:0006508">
    <property type="term" value="P:proteolysis"/>
    <property type="evidence" value="ECO:0007669"/>
    <property type="project" value="UniProtKB-KW"/>
</dbReference>
<keyword evidence="6" id="KW-0238">DNA-binding</keyword>
<dbReference type="SUPFAM" id="SSF143081">
    <property type="entry name" value="BB1717-like"/>
    <property type="match status" value="1"/>
</dbReference>
<accession>A0A7S3VPN6</accession>
<proteinExistence type="inferred from homology"/>
<comment type="similarity">
    <text evidence="1">Belongs to the SOS response-associated peptidase family.</text>
</comment>
<feature type="compositionally biased region" description="Basic and acidic residues" evidence="8">
    <location>
        <begin position="237"/>
        <end position="247"/>
    </location>
</feature>
<keyword evidence="3" id="KW-0227">DNA damage</keyword>
<evidence type="ECO:0000313" key="9">
    <source>
        <dbReference type="EMBL" id="CAE0498837.1"/>
    </source>
</evidence>
<dbReference type="Pfam" id="PF02586">
    <property type="entry name" value="SRAP"/>
    <property type="match status" value="1"/>
</dbReference>
<keyword evidence="5" id="KW-0190">Covalent protein-DNA linkage</keyword>
<dbReference type="GO" id="GO:0106300">
    <property type="term" value="P:protein-DNA covalent cross-linking repair"/>
    <property type="evidence" value="ECO:0007669"/>
    <property type="project" value="InterPro"/>
</dbReference>
<evidence type="ECO:0000256" key="7">
    <source>
        <dbReference type="ARBA" id="ARBA00023239"/>
    </source>
</evidence>
<dbReference type="PANTHER" id="PTHR13604:SF0">
    <property type="entry name" value="ABASIC SITE PROCESSING PROTEIN HMCES"/>
    <property type="match status" value="1"/>
</dbReference>
<keyword evidence="2" id="KW-0645">Protease</keyword>